<organism evidence="1">
    <name type="scientific">Borrelia bissettiae</name>
    <name type="common">Borreliella bissettiae</name>
    <dbReference type="NCBI Taxonomy" id="64897"/>
    <lineage>
        <taxon>Bacteria</taxon>
        <taxon>Pseudomonadati</taxon>
        <taxon>Spirochaetota</taxon>
        <taxon>Spirochaetia</taxon>
        <taxon>Spirochaetales</taxon>
        <taxon>Borreliaceae</taxon>
        <taxon>Borreliella</taxon>
    </lineage>
</organism>
<name>A0A1L8ZBX9_BORBI</name>
<reference evidence="1" key="2">
    <citation type="submission" date="2015-07" db="EMBL/GenBank/DDBJ databases">
        <authorList>
            <person name="Noorani M."/>
        </authorList>
    </citation>
    <scope>NUCLEOTIDE SEQUENCE</scope>
    <source>
        <strain evidence="1">CO275</strain>
    </source>
</reference>
<reference evidence="1" key="1">
    <citation type="journal article" date="2015" name="Microbiology">
        <title>Similarities in murine infection and immune response to Borrelia bissettii and Borrelia burgdorferi sensu stricto.</title>
        <authorList>
            <person name="Leydet B.F.Jr."/>
            <person name="Liang F.T."/>
        </authorList>
    </citation>
    <scope>NUCLEOTIDE SEQUENCE [LARGE SCALE GENOMIC DNA]</scope>
    <source>
        <strain evidence="1">CO275</strain>
    </source>
</reference>
<proteinExistence type="predicted"/>
<dbReference type="AlphaFoldDB" id="A0A1L8ZBX9"/>
<dbReference type="EMBL" id="JNBW01000192">
    <property type="protein sequence ID" value="OJH15238.1"/>
    <property type="molecule type" value="Genomic_DNA"/>
</dbReference>
<evidence type="ECO:0000313" key="1">
    <source>
        <dbReference type="EMBL" id="OJH15238.1"/>
    </source>
</evidence>
<protein>
    <submittedName>
        <fullName evidence="1">Uncharacterized protein</fullName>
    </submittedName>
</protein>
<sequence>MYDILIFNLKIAKITRKHIVHFIIELFNIFLENFKTTVIIMIIEDIFAPSRNFSTCMLPGTNFR</sequence>
<accession>A0A1L8ZBX9</accession>
<gene>
    <name evidence="1" type="ORF">ER70_03765</name>
</gene>
<comment type="caution">
    <text evidence="1">The sequence shown here is derived from an EMBL/GenBank/DDBJ whole genome shotgun (WGS) entry which is preliminary data.</text>
</comment>